<organism evidence="2">
    <name type="scientific">Fopius arisanus</name>
    <dbReference type="NCBI Taxonomy" id="64838"/>
    <lineage>
        <taxon>Eukaryota</taxon>
        <taxon>Metazoa</taxon>
        <taxon>Ecdysozoa</taxon>
        <taxon>Arthropoda</taxon>
        <taxon>Hexapoda</taxon>
        <taxon>Insecta</taxon>
        <taxon>Pterygota</taxon>
        <taxon>Neoptera</taxon>
        <taxon>Endopterygota</taxon>
        <taxon>Hymenoptera</taxon>
        <taxon>Apocrita</taxon>
        <taxon>Ichneumonoidea</taxon>
        <taxon>Braconidae</taxon>
        <taxon>Opiinae</taxon>
        <taxon>Fopius</taxon>
    </lineage>
</organism>
<evidence type="ECO:0000313" key="2">
    <source>
        <dbReference type="EMBL" id="JAG76483.1"/>
    </source>
</evidence>
<reference evidence="2" key="1">
    <citation type="submission" date="2015-01" db="EMBL/GenBank/DDBJ databases">
        <title>Transcriptome Assembly of Fopius arisanus.</title>
        <authorList>
            <person name="Geib S."/>
        </authorList>
    </citation>
    <scope>NUCLEOTIDE SEQUENCE</scope>
</reference>
<dbReference type="OrthoDB" id="10067964at2759"/>
<dbReference type="CTD" id="100679594"/>
<evidence type="ECO:0000313" key="3">
    <source>
        <dbReference type="Proteomes" id="UP000694866"/>
    </source>
</evidence>
<keyword evidence="3" id="KW-1185">Reference proteome</keyword>
<dbReference type="AlphaFoldDB" id="A0A0C9RII7"/>
<keyword evidence="1" id="KW-0732">Signal</keyword>
<evidence type="ECO:0000313" key="4">
    <source>
        <dbReference type="RefSeq" id="XP_011298069.1"/>
    </source>
</evidence>
<sequence length="184" mass="21282">MIQRQFFHITLILALALMMNIGISAADEPRVTVPVQGIHQRGCEAPKKDYDLITEYKRLPQYRYLAAYKRFPDYLYSFGIGKRFDDSIKRNSPYSFGVGKRNAFPRLYPVRLPLEYVPLDGKNYDSNLIIDDSGEIKRNSPSHAYGFGIGKRNLQLFNGDFDSDNRELSDDRKIADDGQLWDQF</sequence>
<accession>A0A9R1SVM5</accession>
<dbReference type="GeneID" id="105263514"/>
<evidence type="ECO:0000256" key="1">
    <source>
        <dbReference type="SAM" id="SignalP"/>
    </source>
</evidence>
<gene>
    <name evidence="2" type="primary">ALLS</name>
    <name evidence="4" type="synonym">LOC105263514</name>
    <name evidence="2" type="ORF">g.8007</name>
</gene>
<feature type="chain" id="PRO_5044541728" evidence="1">
    <location>
        <begin position="27"/>
        <end position="184"/>
    </location>
</feature>
<dbReference type="RefSeq" id="XP_011298069.1">
    <property type="nucleotide sequence ID" value="XM_011299767.1"/>
</dbReference>
<reference evidence="4" key="2">
    <citation type="submission" date="2025-04" db="UniProtKB">
        <authorList>
            <consortium name="RefSeq"/>
        </authorList>
    </citation>
    <scope>IDENTIFICATION</scope>
    <source>
        <strain evidence="4">USDA-PBARC FA_bdor</strain>
        <tissue evidence="4">Whole organism</tissue>
    </source>
</reference>
<dbReference type="Proteomes" id="UP000694866">
    <property type="component" value="Unplaced"/>
</dbReference>
<protein>
    <submittedName>
        <fullName evidence="2">ALLS protein</fullName>
    </submittedName>
    <submittedName>
        <fullName evidence="4">Allatostatins</fullName>
    </submittedName>
</protein>
<name>A0A0C9RII7_9HYME</name>
<dbReference type="EMBL" id="GBYB01006716">
    <property type="protein sequence ID" value="JAG76483.1"/>
    <property type="molecule type" value="Transcribed_RNA"/>
</dbReference>
<feature type="signal peptide" evidence="1">
    <location>
        <begin position="1"/>
        <end position="26"/>
    </location>
</feature>
<accession>A0A0C9RII7</accession>
<proteinExistence type="predicted"/>
<dbReference type="KEGG" id="fas:105263514"/>